<evidence type="ECO:0000313" key="5">
    <source>
        <dbReference type="EMBL" id="KAL3784050.1"/>
    </source>
</evidence>
<sequence>MTHSWRFGYGSNIGLTTLQQKKNLNPKQYLVGTIQGWELYFNTGLNDYVEPGFAAIRPADNDKSELHGSAFLIPHDEVEGLDRQEAGYDVRNVQFTSYDGEVVENVGLYVPKKPFVKGESKEGIPSFRYLKLLKDGAREGGLAPHWIQHLDSFDHYVTPKDVRAKTLQMIAEFNADGERKNNMWSSEQLAKYNGSDPNHPAHTSIMGYVIKIHPDIWVFGSWKGHDITRRNLLQYRGQSLDANDIRFDEPGCRPLPKLNDCTDGEREYLMQSLESQLHRGSEIVGSYEPFLADQEL</sequence>
<dbReference type="GO" id="GO:0003839">
    <property type="term" value="F:gamma-glutamylcyclotransferase activity"/>
    <property type="evidence" value="ECO:0007669"/>
    <property type="project" value="UniProtKB-EC"/>
</dbReference>
<gene>
    <name evidence="5" type="ORF">ACHAWO_008040</name>
</gene>
<feature type="binding site" evidence="4">
    <location>
        <position position="129"/>
    </location>
    <ligand>
        <name>substrate</name>
    </ligand>
</feature>
<protein>
    <recommendedName>
        <fullName evidence="1">gamma-glutamylcyclotransferase</fullName>
        <ecNumber evidence="1">4.3.2.9</ecNumber>
    </recommendedName>
</protein>
<evidence type="ECO:0000256" key="3">
    <source>
        <dbReference type="PIRSR" id="PIRSR617939-1"/>
    </source>
</evidence>
<dbReference type="AlphaFoldDB" id="A0ABD3PC77"/>
<name>A0ABD3PC77_9STRA</name>
<dbReference type="PANTHER" id="PTHR12935:SF0">
    <property type="entry name" value="GAMMA-GLUTAMYLCYCLOTRANSFERASE"/>
    <property type="match status" value="1"/>
</dbReference>
<keyword evidence="2" id="KW-0456">Lyase</keyword>
<accession>A0ABD3PC77</accession>
<dbReference type="EMBL" id="JALLPJ020000741">
    <property type="protein sequence ID" value="KAL3784050.1"/>
    <property type="molecule type" value="Genomic_DNA"/>
</dbReference>
<dbReference type="EC" id="4.3.2.9" evidence="1"/>
<dbReference type="PANTHER" id="PTHR12935">
    <property type="entry name" value="GAMMA-GLUTAMYLCYCLOTRANSFERASE"/>
    <property type="match status" value="1"/>
</dbReference>
<comment type="caution">
    <text evidence="5">The sequence shown here is derived from an EMBL/GenBank/DDBJ whole genome shotgun (WGS) entry which is preliminary data.</text>
</comment>
<reference evidence="5 6" key="1">
    <citation type="submission" date="2024-10" db="EMBL/GenBank/DDBJ databases">
        <title>Updated reference genomes for cyclostephanoid diatoms.</title>
        <authorList>
            <person name="Roberts W.R."/>
            <person name="Alverson A.J."/>
        </authorList>
    </citation>
    <scope>NUCLEOTIDE SEQUENCE [LARGE SCALE GENOMIC DNA]</scope>
    <source>
        <strain evidence="5 6">AJA010-31</strain>
    </source>
</reference>
<feature type="active site" description="Proton acceptor" evidence="3">
    <location>
        <position position="85"/>
    </location>
</feature>
<evidence type="ECO:0000256" key="4">
    <source>
        <dbReference type="PIRSR" id="PIRSR617939-2"/>
    </source>
</evidence>
<evidence type="ECO:0000256" key="2">
    <source>
        <dbReference type="ARBA" id="ARBA00023239"/>
    </source>
</evidence>
<dbReference type="Gene3D" id="3.10.490.10">
    <property type="entry name" value="Gamma-glutamyl cyclotransferase-like"/>
    <property type="match status" value="1"/>
</dbReference>
<keyword evidence="6" id="KW-1185">Reference proteome</keyword>
<dbReference type="Proteomes" id="UP001530400">
    <property type="component" value="Unassembled WGS sequence"/>
</dbReference>
<evidence type="ECO:0000256" key="1">
    <source>
        <dbReference type="ARBA" id="ARBA00012346"/>
    </source>
</evidence>
<organism evidence="5 6">
    <name type="scientific">Cyclotella atomus</name>
    <dbReference type="NCBI Taxonomy" id="382360"/>
    <lineage>
        <taxon>Eukaryota</taxon>
        <taxon>Sar</taxon>
        <taxon>Stramenopiles</taxon>
        <taxon>Ochrophyta</taxon>
        <taxon>Bacillariophyta</taxon>
        <taxon>Coscinodiscophyceae</taxon>
        <taxon>Thalassiosirophycidae</taxon>
        <taxon>Stephanodiscales</taxon>
        <taxon>Stephanodiscaceae</taxon>
        <taxon>Cyclotella</taxon>
    </lineage>
</organism>
<evidence type="ECO:0000313" key="6">
    <source>
        <dbReference type="Proteomes" id="UP001530400"/>
    </source>
</evidence>
<proteinExistence type="predicted"/>
<dbReference type="InterPro" id="IPR017939">
    <property type="entry name" value="G-Glutamylcylcotransferase"/>
</dbReference>